<evidence type="ECO:0000313" key="3">
    <source>
        <dbReference type="Proteomes" id="UP000031549"/>
    </source>
</evidence>
<proteinExistence type="predicted"/>
<comment type="caution">
    <text evidence="2">The sequence shown here is derived from an EMBL/GenBank/DDBJ whole genome shotgun (WGS) entry which is preliminary data.</text>
</comment>
<reference evidence="2 3" key="1">
    <citation type="journal article" date="2015" name="Genome Announc.">
        <title>Draft Genome Sequence of Cyanobacterium Hassallia byssoidea Strain VB512170, Isolated from Monuments in India.</title>
        <authorList>
            <person name="Singh D."/>
            <person name="Chandrababunaidu M.M."/>
            <person name="Panda A."/>
            <person name="Sen D."/>
            <person name="Bhattacharyya S."/>
            <person name="Adhikary S.P."/>
            <person name="Tripathy S."/>
        </authorList>
    </citation>
    <scope>NUCLEOTIDE SEQUENCE [LARGE SCALE GENOMIC DNA]</scope>
    <source>
        <strain evidence="2 3">VB512170</strain>
    </source>
</reference>
<sequence length="82" mass="9306">MGLLGDRETRGQGDKEDKEDKEDKGTRGQGEFSLLSPCLPISLSPCLPIPHYPFPIPHYPKIESCFQLNLNYCDFLKDNSTY</sequence>
<gene>
    <name evidence="2" type="ORF">PI95_024140</name>
</gene>
<evidence type="ECO:0000313" key="2">
    <source>
        <dbReference type="EMBL" id="NEU75563.1"/>
    </source>
</evidence>
<dbReference type="Proteomes" id="UP000031549">
    <property type="component" value="Unassembled WGS sequence"/>
</dbReference>
<dbReference type="AlphaFoldDB" id="A0A846HEP8"/>
<evidence type="ECO:0000256" key="1">
    <source>
        <dbReference type="SAM" id="MobiDB-lite"/>
    </source>
</evidence>
<feature type="region of interest" description="Disordered" evidence="1">
    <location>
        <begin position="1"/>
        <end position="32"/>
    </location>
</feature>
<accession>A0A846HEP8</accession>
<dbReference type="RefSeq" id="WP_163519147.1">
    <property type="nucleotide sequence ID" value="NZ_JTCM02000073.1"/>
</dbReference>
<protein>
    <submittedName>
        <fullName evidence="2">Uncharacterized protein</fullName>
    </submittedName>
</protein>
<dbReference type="EMBL" id="JTCM02000073">
    <property type="protein sequence ID" value="NEU75563.1"/>
    <property type="molecule type" value="Genomic_DNA"/>
</dbReference>
<keyword evidence="3" id="KW-1185">Reference proteome</keyword>
<organism evidence="2 3">
    <name type="scientific">Hassallia byssoidea VB512170</name>
    <dbReference type="NCBI Taxonomy" id="1304833"/>
    <lineage>
        <taxon>Bacteria</taxon>
        <taxon>Bacillati</taxon>
        <taxon>Cyanobacteriota</taxon>
        <taxon>Cyanophyceae</taxon>
        <taxon>Nostocales</taxon>
        <taxon>Tolypothrichaceae</taxon>
        <taxon>Hassallia</taxon>
    </lineage>
</organism>
<name>A0A846HEP8_9CYAN</name>
<feature type="compositionally biased region" description="Basic and acidic residues" evidence="1">
    <location>
        <begin position="1"/>
        <end position="26"/>
    </location>
</feature>